<dbReference type="GO" id="GO:0000287">
    <property type="term" value="F:magnesium ion binding"/>
    <property type="evidence" value="ECO:0007669"/>
    <property type="project" value="InterPro"/>
</dbReference>
<accession>A0A1J4V705</accession>
<dbReference type="InterPro" id="IPR023214">
    <property type="entry name" value="HAD_sf"/>
</dbReference>
<keyword evidence="6" id="KW-0378">Hydrolase</keyword>
<evidence type="ECO:0000256" key="3">
    <source>
        <dbReference type="ARBA" id="ARBA00012643"/>
    </source>
</evidence>
<dbReference type="InterPro" id="IPR006434">
    <property type="entry name" value="Pyrimidine_nucleotidase_eu"/>
</dbReference>
<protein>
    <recommendedName>
        <fullName evidence="3">5'-nucleotidase</fullName>
        <ecNumber evidence="3">3.1.3.5</ecNumber>
    </recommendedName>
</protein>
<dbReference type="SFLD" id="SFLDS00003">
    <property type="entry name" value="Haloacid_Dehalogenase"/>
    <property type="match status" value="1"/>
</dbReference>
<dbReference type="SFLD" id="SFLDG01128">
    <property type="entry name" value="C1.4:_5'-Nucleotidase_Like"/>
    <property type="match status" value="1"/>
</dbReference>
<keyword evidence="4" id="KW-0479">Metal-binding</keyword>
<dbReference type="PANTHER" id="PTHR13045:SF0">
    <property type="entry name" value="7-METHYLGUANOSINE PHOSPHATE-SPECIFIC 5'-NUCLEOTIDASE"/>
    <property type="match status" value="1"/>
</dbReference>
<dbReference type="GO" id="GO:0009117">
    <property type="term" value="P:nucleotide metabolic process"/>
    <property type="evidence" value="ECO:0007669"/>
    <property type="project" value="UniProtKB-KW"/>
</dbReference>
<gene>
    <name evidence="9" type="ORF">AUJ77_02055</name>
</gene>
<dbReference type="InterPro" id="IPR036412">
    <property type="entry name" value="HAD-like_sf"/>
</dbReference>
<dbReference type="EC" id="3.1.3.5" evidence="3"/>
<evidence type="ECO:0000256" key="2">
    <source>
        <dbReference type="ARBA" id="ARBA00008389"/>
    </source>
</evidence>
<dbReference type="AlphaFoldDB" id="A0A1J4V705"/>
<dbReference type="GO" id="GO:0008253">
    <property type="term" value="F:5'-nucleotidase activity"/>
    <property type="evidence" value="ECO:0007669"/>
    <property type="project" value="UniProtKB-EC"/>
</dbReference>
<proteinExistence type="inferred from homology"/>
<evidence type="ECO:0000256" key="5">
    <source>
        <dbReference type="ARBA" id="ARBA00022741"/>
    </source>
</evidence>
<dbReference type="EMBL" id="MNVN01000015">
    <property type="protein sequence ID" value="OIO30573.1"/>
    <property type="molecule type" value="Genomic_DNA"/>
</dbReference>
<reference evidence="9 10" key="1">
    <citation type="journal article" date="2016" name="Environ. Microbiol.">
        <title>Genomic resolution of a cold subsurface aquifer community provides metabolic insights for novel microbes adapted to high CO concentrations.</title>
        <authorList>
            <person name="Probst A.J."/>
            <person name="Castelle C.J."/>
            <person name="Singh A."/>
            <person name="Brown C.T."/>
            <person name="Anantharaman K."/>
            <person name="Sharon I."/>
            <person name="Hug L.A."/>
            <person name="Burstein D."/>
            <person name="Emerson J.B."/>
            <person name="Thomas B.C."/>
            <person name="Banfield J.F."/>
        </authorList>
    </citation>
    <scope>NUCLEOTIDE SEQUENCE [LARGE SCALE GENOMIC DNA]</scope>
    <source>
        <strain evidence="9">CG1_02_43_90</strain>
    </source>
</reference>
<dbReference type="FunFam" id="1.10.150.340:FF:000001">
    <property type="entry name" value="Cytosolic 5-nucleotidase 3-like"/>
    <property type="match status" value="1"/>
</dbReference>
<evidence type="ECO:0000313" key="10">
    <source>
        <dbReference type="Proteomes" id="UP000181992"/>
    </source>
</evidence>
<evidence type="ECO:0000256" key="8">
    <source>
        <dbReference type="ARBA" id="ARBA00023080"/>
    </source>
</evidence>
<keyword evidence="5" id="KW-0547">Nucleotide-binding</keyword>
<evidence type="ECO:0000256" key="7">
    <source>
        <dbReference type="ARBA" id="ARBA00022842"/>
    </source>
</evidence>
<dbReference type="GO" id="GO:0000166">
    <property type="term" value="F:nucleotide binding"/>
    <property type="evidence" value="ECO:0007669"/>
    <property type="project" value="UniProtKB-KW"/>
</dbReference>
<comment type="similarity">
    <text evidence="2">Belongs to the pyrimidine 5'-nucleotidase family.</text>
</comment>
<evidence type="ECO:0000256" key="4">
    <source>
        <dbReference type="ARBA" id="ARBA00022723"/>
    </source>
</evidence>
<comment type="catalytic activity">
    <reaction evidence="1">
        <text>a ribonucleoside 5'-phosphate + H2O = a ribonucleoside + phosphate</text>
        <dbReference type="Rhea" id="RHEA:12484"/>
        <dbReference type="ChEBI" id="CHEBI:15377"/>
        <dbReference type="ChEBI" id="CHEBI:18254"/>
        <dbReference type="ChEBI" id="CHEBI:43474"/>
        <dbReference type="ChEBI" id="CHEBI:58043"/>
        <dbReference type="EC" id="3.1.3.5"/>
    </reaction>
</comment>
<keyword evidence="8" id="KW-0546">Nucleotide metabolism</keyword>
<dbReference type="GO" id="GO:0005737">
    <property type="term" value="C:cytoplasm"/>
    <property type="evidence" value="ECO:0007669"/>
    <property type="project" value="InterPro"/>
</dbReference>
<evidence type="ECO:0000256" key="6">
    <source>
        <dbReference type="ARBA" id="ARBA00022801"/>
    </source>
</evidence>
<dbReference type="SUPFAM" id="SSF56784">
    <property type="entry name" value="HAD-like"/>
    <property type="match status" value="1"/>
</dbReference>
<organism evidence="9 10">
    <name type="scientific">Candidatus Nomurabacteria bacterium CG1_02_43_90</name>
    <dbReference type="NCBI Taxonomy" id="1805281"/>
    <lineage>
        <taxon>Bacteria</taxon>
        <taxon>Candidatus Nomuraibacteriota</taxon>
    </lineage>
</organism>
<evidence type="ECO:0000256" key="1">
    <source>
        <dbReference type="ARBA" id="ARBA00000815"/>
    </source>
</evidence>
<dbReference type="Proteomes" id="UP000181992">
    <property type="component" value="Unassembled WGS sequence"/>
</dbReference>
<dbReference type="Gene3D" id="1.10.150.340">
    <property type="entry name" value="Pyrimidine 5'-nucleotidase (UMPH-1), N-terminal domain"/>
    <property type="match status" value="1"/>
</dbReference>
<dbReference type="STRING" id="1805281.AUJ77_02055"/>
<sequence>MKQEQTVIISNSQRVNTIKERIKKGGSIRLHVLTDFDRTLTTAFVDGKSVPSLISLLRDGNYLTPDYAKKAHALFNKYHPIEIDMAISHKEKEWAMEQWWRTHLQLLIDSGFNRSDLEKVVTGGGVKLREGFVSFVNILHAQNIPLVIMSSSGLGSESVALYLKQAGLLYDNVYIICNEYEWDEVGRAVGVREPIIHLLNKYEIAIQDYPIFEIVKDRKNVILLGDSIDDIGMVKGFAYENLLSVGFLNDTTNECLAYYTDVFDVVLTGDTSFDFPNQLLEEIII</sequence>
<dbReference type="Gene3D" id="3.40.50.1000">
    <property type="entry name" value="HAD superfamily/HAD-like"/>
    <property type="match status" value="1"/>
</dbReference>
<dbReference type="Pfam" id="PF05822">
    <property type="entry name" value="UMPH-1"/>
    <property type="match status" value="1"/>
</dbReference>
<comment type="caution">
    <text evidence="9">The sequence shown here is derived from an EMBL/GenBank/DDBJ whole genome shotgun (WGS) entry which is preliminary data.</text>
</comment>
<keyword evidence="7" id="KW-0460">Magnesium</keyword>
<name>A0A1J4V705_9BACT</name>
<dbReference type="PANTHER" id="PTHR13045">
    <property type="entry name" value="5'-NUCLEOTIDASE"/>
    <property type="match status" value="1"/>
</dbReference>
<evidence type="ECO:0000313" key="9">
    <source>
        <dbReference type="EMBL" id="OIO30573.1"/>
    </source>
</evidence>